<accession>A0A8D8A687</accession>
<feature type="chain" id="PRO_5036260326" evidence="1">
    <location>
        <begin position="28"/>
        <end position="100"/>
    </location>
</feature>
<evidence type="ECO:0000313" key="2">
    <source>
        <dbReference type="EMBL" id="CAG6449122.1"/>
    </source>
</evidence>
<protein>
    <submittedName>
        <fullName evidence="2">(northern house mosquito) hypothetical protein</fullName>
    </submittedName>
</protein>
<feature type="signal peptide" evidence="1">
    <location>
        <begin position="1"/>
        <end position="27"/>
    </location>
</feature>
<dbReference type="AlphaFoldDB" id="A0A8D8A687"/>
<dbReference type="EMBL" id="HBUE01189164">
    <property type="protein sequence ID" value="CAG6524200.1"/>
    <property type="molecule type" value="Transcribed_RNA"/>
</dbReference>
<dbReference type="EMBL" id="HBUE01012387">
    <property type="protein sequence ID" value="CAG6449122.1"/>
    <property type="molecule type" value="Transcribed_RNA"/>
</dbReference>
<evidence type="ECO:0000256" key="1">
    <source>
        <dbReference type="SAM" id="SignalP"/>
    </source>
</evidence>
<sequence length="100" mass="10500">MFSRPPEVFHLVMVVAALVSATAVASAVVGQDTVVDQDSVLDQGMVEAPSAKPVSPPSAVNAIKEKPAQTPSRHSFQPSLPATRSLLNLLTTQTIYGAIF</sequence>
<keyword evidence="1" id="KW-0732">Signal</keyword>
<organism evidence="2">
    <name type="scientific">Culex pipiens</name>
    <name type="common">House mosquito</name>
    <dbReference type="NCBI Taxonomy" id="7175"/>
    <lineage>
        <taxon>Eukaryota</taxon>
        <taxon>Metazoa</taxon>
        <taxon>Ecdysozoa</taxon>
        <taxon>Arthropoda</taxon>
        <taxon>Hexapoda</taxon>
        <taxon>Insecta</taxon>
        <taxon>Pterygota</taxon>
        <taxon>Neoptera</taxon>
        <taxon>Endopterygota</taxon>
        <taxon>Diptera</taxon>
        <taxon>Nematocera</taxon>
        <taxon>Culicoidea</taxon>
        <taxon>Culicidae</taxon>
        <taxon>Culicinae</taxon>
        <taxon>Culicini</taxon>
        <taxon>Culex</taxon>
        <taxon>Culex</taxon>
    </lineage>
</organism>
<name>A0A8D8A687_CULPI</name>
<dbReference type="EMBL" id="HBUE01012388">
    <property type="protein sequence ID" value="CAG6449124.1"/>
    <property type="molecule type" value="Transcribed_RNA"/>
</dbReference>
<proteinExistence type="predicted"/>
<reference evidence="2" key="1">
    <citation type="submission" date="2021-05" db="EMBL/GenBank/DDBJ databases">
        <authorList>
            <person name="Alioto T."/>
            <person name="Alioto T."/>
            <person name="Gomez Garrido J."/>
        </authorList>
    </citation>
    <scope>NUCLEOTIDE SEQUENCE</scope>
</reference>
<dbReference type="EMBL" id="HBUE01294961">
    <property type="protein sequence ID" value="CAG6575875.1"/>
    <property type="molecule type" value="Transcribed_RNA"/>
</dbReference>